<evidence type="ECO:0000313" key="2">
    <source>
        <dbReference type="Proteomes" id="UP001231109"/>
    </source>
</evidence>
<dbReference type="EMBL" id="JAPJDZ010000184">
    <property type="protein sequence ID" value="MDP5138514.1"/>
    <property type="molecule type" value="Genomic_DNA"/>
</dbReference>
<organism evidence="1 2">
    <name type="scientific">Rheinheimera baltica</name>
    <dbReference type="NCBI Taxonomy" id="67576"/>
    <lineage>
        <taxon>Bacteria</taxon>
        <taxon>Pseudomonadati</taxon>
        <taxon>Pseudomonadota</taxon>
        <taxon>Gammaproteobacteria</taxon>
        <taxon>Chromatiales</taxon>
        <taxon>Chromatiaceae</taxon>
        <taxon>Rheinheimera</taxon>
    </lineage>
</organism>
<accession>A0ABT9I577</accession>
<keyword evidence="1" id="KW-0238">DNA-binding</keyword>
<dbReference type="Proteomes" id="UP001231109">
    <property type="component" value="Unassembled WGS sequence"/>
</dbReference>
<keyword evidence="2" id="KW-1185">Reference proteome</keyword>
<protein>
    <submittedName>
        <fullName evidence="1">Arm DNA-binding domain-containing protein</fullName>
    </submittedName>
</protein>
<dbReference type="Gene3D" id="3.30.160.390">
    <property type="entry name" value="Integrase, DNA-binding domain"/>
    <property type="match status" value="1"/>
</dbReference>
<evidence type="ECO:0000313" key="1">
    <source>
        <dbReference type="EMBL" id="MDP5138514.1"/>
    </source>
</evidence>
<dbReference type="GO" id="GO:0003677">
    <property type="term" value="F:DNA binding"/>
    <property type="evidence" value="ECO:0007669"/>
    <property type="project" value="UniProtKB-KW"/>
</dbReference>
<sequence>MLKRFRFTNTVIAALPANPASSRSTEYEYSDTEISGLKLLSGKSGSKRFLLRYILHGRKCSIAIGHFPDIDKRVADYRSDKLPLTERLL</sequence>
<comment type="caution">
    <text evidence="1">The sequence shown here is derived from an EMBL/GenBank/DDBJ whole genome shotgun (WGS) entry which is preliminary data.</text>
</comment>
<dbReference type="RefSeq" id="WP_305977633.1">
    <property type="nucleotide sequence ID" value="NZ_JAPJDZ010000184.1"/>
</dbReference>
<reference evidence="1 2" key="1">
    <citation type="submission" date="2022-11" db="EMBL/GenBank/DDBJ databases">
        <title>Viruses from the air-sea interface of a natural surface slick.</title>
        <authorList>
            <person name="Rahlff J."/>
            <person name="Holmfeldt K."/>
        </authorList>
    </citation>
    <scope>NUCLEOTIDE SEQUENCE [LARGE SCALE GENOMIC DNA]</scope>
    <source>
        <strain evidence="1 2">SMS4</strain>
    </source>
</reference>
<name>A0ABT9I577_9GAMM</name>
<dbReference type="InterPro" id="IPR038488">
    <property type="entry name" value="Integrase_DNA-bd_sf"/>
</dbReference>
<proteinExistence type="predicted"/>
<gene>
    <name evidence="1" type="ORF">ORJ04_21435</name>
</gene>